<evidence type="ECO:0000313" key="5">
    <source>
        <dbReference type="Proteomes" id="UP001484239"/>
    </source>
</evidence>
<keyword evidence="5" id="KW-1185">Reference proteome</keyword>
<dbReference type="InterPro" id="IPR031107">
    <property type="entry name" value="Small_HSP"/>
</dbReference>
<evidence type="ECO:0000256" key="2">
    <source>
        <dbReference type="RuleBase" id="RU003616"/>
    </source>
</evidence>
<dbReference type="SUPFAM" id="SSF49764">
    <property type="entry name" value="HSP20-like chaperones"/>
    <property type="match status" value="1"/>
</dbReference>
<dbReference type="InterPro" id="IPR008978">
    <property type="entry name" value="HSP20-like_chaperone"/>
</dbReference>
<dbReference type="PROSITE" id="PS01031">
    <property type="entry name" value="SHSP"/>
    <property type="match status" value="1"/>
</dbReference>
<dbReference type="PANTHER" id="PTHR11527">
    <property type="entry name" value="HEAT-SHOCK PROTEIN 20 FAMILY MEMBER"/>
    <property type="match status" value="1"/>
</dbReference>
<dbReference type="Pfam" id="PF00011">
    <property type="entry name" value="HSP20"/>
    <property type="match status" value="1"/>
</dbReference>
<evidence type="ECO:0000259" key="3">
    <source>
        <dbReference type="PROSITE" id="PS01031"/>
    </source>
</evidence>
<comment type="similarity">
    <text evidence="1 2">Belongs to the small heat shock protein (HSP20) family.</text>
</comment>
<dbReference type="Proteomes" id="UP001484239">
    <property type="component" value="Unassembled WGS sequence"/>
</dbReference>
<organism evidence="4 5">
    <name type="scientific">Gaopeijia maritima</name>
    <dbReference type="NCBI Taxonomy" id="3119007"/>
    <lineage>
        <taxon>Bacteria</taxon>
        <taxon>Pseudomonadati</taxon>
        <taxon>Gemmatimonadota</taxon>
        <taxon>Longimicrobiia</taxon>
        <taxon>Gaopeijiales</taxon>
        <taxon>Gaopeijiaceae</taxon>
        <taxon>Gaopeijia</taxon>
    </lineage>
</organism>
<dbReference type="CDD" id="cd06464">
    <property type="entry name" value="ACD_sHsps-like"/>
    <property type="match status" value="1"/>
</dbReference>
<evidence type="ECO:0000313" key="4">
    <source>
        <dbReference type="EMBL" id="MEK9500899.1"/>
    </source>
</evidence>
<dbReference type="Gene3D" id="2.60.40.790">
    <property type="match status" value="1"/>
</dbReference>
<feature type="domain" description="SHSP" evidence="3">
    <location>
        <begin position="34"/>
        <end position="148"/>
    </location>
</feature>
<name>A0ABU9E9X1_9BACT</name>
<comment type="caution">
    <text evidence="4">The sequence shown here is derived from an EMBL/GenBank/DDBJ whole genome shotgun (WGS) entry which is preliminary data.</text>
</comment>
<accession>A0ABU9E9X1</accession>
<evidence type="ECO:0000256" key="1">
    <source>
        <dbReference type="PROSITE-ProRule" id="PRU00285"/>
    </source>
</evidence>
<protein>
    <submittedName>
        <fullName evidence="4">Hsp20/alpha crystallin family protein</fullName>
    </submittedName>
</protein>
<dbReference type="RefSeq" id="WP_405284103.1">
    <property type="nucleotide sequence ID" value="NZ_CP144380.1"/>
</dbReference>
<dbReference type="InterPro" id="IPR002068">
    <property type="entry name" value="A-crystallin/Hsp20_dom"/>
</dbReference>
<reference evidence="4 5" key="1">
    <citation type="submission" date="2024-02" db="EMBL/GenBank/DDBJ databases">
        <title>A novel Gemmatimonadota bacterium.</title>
        <authorList>
            <person name="Du Z.-J."/>
            <person name="Ye Y.-Q."/>
        </authorList>
    </citation>
    <scope>NUCLEOTIDE SEQUENCE [LARGE SCALE GENOMIC DNA]</scope>
    <source>
        <strain evidence="4 5">DH-20</strain>
    </source>
</reference>
<dbReference type="EMBL" id="JBBHLI010000003">
    <property type="protein sequence ID" value="MEK9500899.1"/>
    <property type="molecule type" value="Genomic_DNA"/>
</dbReference>
<sequence>MAIQRTTIRNPWRDLDTLTNRLTMAFDGPFVGPLANGAWQPAVSVQESPDELLLVAELPGLSEADIELEVENNVLTLRGEKSEVRTEESEGHRVHIQERRHGRFSRRFTLPRSVSTEGISAEFEHGLLRVRMPKMAEARSRRIEIGVGAEVAPKARLESEAAGDEA</sequence>
<proteinExistence type="inferred from homology"/>
<gene>
    <name evidence="4" type="ORF">WI372_07915</name>
</gene>